<keyword evidence="3" id="KW-1185">Reference proteome</keyword>
<name>A0A1I7T408_9PELO</name>
<organism evidence="3 4">
    <name type="scientific">Caenorhabditis tropicalis</name>
    <dbReference type="NCBI Taxonomy" id="1561998"/>
    <lineage>
        <taxon>Eukaryota</taxon>
        <taxon>Metazoa</taxon>
        <taxon>Ecdysozoa</taxon>
        <taxon>Nematoda</taxon>
        <taxon>Chromadorea</taxon>
        <taxon>Rhabditida</taxon>
        <taxon>Rhabditina</taxon>
        <taxon>Rhabditomorpha</taxon>
        <taxon>Rhabditoidea</taxon>
        <taxon>Rhabditidae</taxon>
        <taxon>Peloderinae</taxon>
        <taxon>Caenorhabditis</taxon>
    </lineage>
</organism>
<feature type="region of interest" description="Disordered" evidence="2">
    <location>
        <begin position="1"/>
        <end position="20"/>
    </location>
</feature>
<feature type="region of interest" description="Disordered" evidence="2">
    <location>
        <begin position="266"/>
        <end position="314"/>
    </location>
</feature>
<evidence type="ECO:0000256" key="1">
    <source>
        <dbReference type="SAM" id="Coils"/>
    </source>
</evidence>
<keyword evidence="1" id="KW-0175">Coiled coil</keyword>
<evidence type="ECO:0000313" key="4">
    <source>
        <dbReference type="WBParaSite" id="Csp11.Scaffold496.g2207.t1"/>
    </source>
</evidence>
<evidence type="ECO:0000256" key="2">
    <source>
        <dbReference type="SAM" id="MobiDB-lite"/>
    </source>
</evidence>
<feature type="coiled-coil region" evidence="1">
    <location>
        <begin position="128"/>
        <end position="162"/>
    </location>
</feature>
<protein>
    <submittedName>
        <fullName evidence="4">CCHC-type domain-containing protein</fullName>
    </submittedName>
</protein>
<proteinExistence type="predicted"/>
<evidence type="ECO:0000313" key="3">
    <source>
        <dbReference type="Proteomes" id="UP000095282"/>
    </source>
</evidence>
<dbReference type="AlphaFoldDB" id="A0A1I7T408"/>
<feature type="compositionally biased region" description="Acidic residues" evidence="2">
    <location>
        <begin position="295"/>
        <end position="314"/>
    </location>
</feature>
<dbReference type="Proteomes" id="UP000095282">
    <property type="component" value="Unplaced"/>
</dbReference>
<reference evidence="4" key="1">
    <citation type="submission" date="2016-11" db="UniProtKB">
        <authorList>
            <consortium name="WormBaseParasite"/>
        </authorList>
    </citation>
    <scope>IDENTIFICATION</scope>
</reference>
<sequence length="314" mass="35723">MNAKQPKMMQNEEDQAEKPVVEPKHKQYLPIAYVGQPLVAAVPVGEASSIAKAAATKEEPVTSHGYIQLLAESAKGSTGEVMKRQREFVAELKDDLILLKDTLGSYDRTQNPSRAEMNVMEHGLFGLYKRCEEDSTAKALKLEELENEIKTAHLLLRQCAKVLEEYMDKNEELDTVTMQQHSTGAKDRKTPVPYGCYFCQSKDHAAQFCDKFPTAKERIEYLNRHSKCHACFKTHGEDKCESRLGECRWCKGGQVHKPMVCPKHSSEAGMKLLRQREEEMTGRKRKLEKSKEPEEPATEAEEDDEDEEMEDLDL</sequence>
<accession>A0A1I7T408</accession>
<dbReference type="WBParaSite" id="Csp11.Scaffold496.g2207.t1">
    <property type="protein sequence ID" value="Csp11.Scaffold496.g2207.t1"/>
    <property type="gene ID" value="Csp11.Scaffold496.g2207"/>
</dbReference>